<sequence length="256" mass="27544">MKLKAALLSILMMAMVFVSFNKAEALEADGSAGVDVLSNYVWRGQNLVNDSGVLQPTLDVALKNGLGFNYWSNYNMNNGEVTETDITLTYSRDYGKLSTTTGYIHYGLDSAPDTEEIFVSLSYDTFLSPSITIYQDIDLGDGQFVVFAIGHSINIGNFYGKDVALNLGASASYNFEDGAVMGMDAKGKEFNGFYNGELSASLTIPVTKNITVEPKIAYTGELSDDADAAISALNVGYGTGKDTEVLYGGVNISMNF</sequence>
<name>A0A3B0QWV0_9ZZZZ</name>
<gene>
    <name evidence="1" type="ORF">MNBD_DELTA01-1839</name>
</gene>
<dbReference type="InterPro" id="IPR010239">
    <property type="entry name" value="CHP02001"/>
</dbReference>
<accession>A0A3B0QWV0</accession>
<protein>
    <submittedName>
        <fullName evidence="1">Uncharacterized protein</fullName>
    </submittedName>
</protein>
<dbReference type="EMBL" id="UOEA01000069">
    <property type="protein sequence ID" value="VAV84631.1"/>
    <property type="molecule type" value="Genomic_DNA"/>
</dbReference>
<organism evidence="1">
    <name type="scientific">hydrothermal vent metagenome</name>
    <dbReference type="NCBI Taxonomy" id="652676"/>
    <lineage>
        <taxon>unclassified sequences</taxon>
        <taxon>metagenomes</taxon>
        <taxon>ecological metagenomes</taxon>
    </lineage>
</organism>
<proteinExistence type="predicted"/>
<evidence type="ECO:0000313" key="1">
    <source>
        <dbReference type="EMBL" id="VAV84631.1"/>
    </source>
</evidence>
<dbReference type="AlphaFoldDB" id="A0A3B0QWV0"/>
<dbReference type="Pfam" id="PF09694">
    <property type="entry name" value="Gcw_chp"/>
    <property type="match status" value="1"/>
</dbReference>
<reference evidence="1" key="1">
    <citation type="submission" date="2018-06" db="EMBL/GenBank/DDBJ databases">
        <authorList>
            <person name="Zhirakovskaya E."/>
        </authorList>
    </citation>
    <scope>NUCLEOTIDE SEQUENCE</scope>
</reference>